<keyword evidence="7" id="KW-0963">Cytoplasm</keyword>
<evidence type="ECO:0000256" key="1">
    <source>
        <dbReference type="ARBA" id="ARBA00004926"/>
    </source>
</evidence>
<dbReference type="AlphaFoldDB" id="A0A7X2GZR1"/>
<feature type="active site" evidence="7">
    <location>
        <position position="512"/>
    </location>
</feature>
<comment type="function">
    <text evidence="7">Catalyzes the reversible isomerization of glucose-6-phosphate to fructose-6-phosphate.</text>
</comment>
<dbReference type="FunFam" id="3.40.50.10490:FF:000004">
    <property type="entry name" value="Glucose-6-phosphate isomerase"/>
    <property type="match status" value="1"/>
</dbReference>
<dbReference type="GO" id="GO:0051156">
    <property type="term" value="P:glucose 6-phosphate metabolic process"/>
    <property type="evidence" value="ECO:0007669"/>
    <property type="project" value="TreeGrafter"/>
</dbReference>
<dbReference type="PROSITE" id="PS00174">
    <property type="entry name" value="P_GLUCOSE_ISOMERASE_2"/>
    <property type="match status" value="1"/>
</dbReference>
<accession>A0A7X2GZR1</accession>
<dbReference type="PROSITE" id="PS51463">
    <property type="entry name" value="P_GLUCOSE_ISOMERASE_3"/>
    <property type="match status" value="1"/>
</dbReference>
<evidence type="ECO:0000256" key="6">
    <source>
        <dbReference type="ARBA" id="ARBA00029321"/>
    </source>
</evidence>
<gene>
    <name evidence="7" type="primary">pgi</name>
    <name evidence="9" type="ORF">GJU80_09585</name>
</gene>
<dbReference type="GO" id="GO:0006096">
    <property type="term" value="P:glycolytic process"/>
    <property type="evidence" value="ECO:0007669"/>
    <property type="project" value="UniProtKB-UniRule"/>
</dbReference>
<dbReference type="CDD" id="cd05015">
    <property type="entry name" value="SIS_PGI_1"/>
    <property type="match status" value="1"/>
</dbReference>
<evidence type="ECO:0000256" key="8">
    <source>
        <dbReference type="RuleBase" id="RU000612"/>
    </source>
</evidence>
<dbReference type="Gene3D" id="1.10.1390.10">
    <property type="match status" value="1"/>
</dbReference>
<dbReference type="FunFam" id="1.10.1390.10:FF:000001">
    <property type="entry name" value="Glucose-6-phosphate isomerase"/>
    <property type="match status" value="1"/>
</dbReference>
<dbReference type="Pfam" id="PF00342">
    <property type="entry name" value="PGI"/>
    <property type="match status" value="1"/>
</dbReference>
<dbReference type="InterPro" id="IPR001672">
    <property type="entry name" value="G6P_Isomerase"/>
</dbReference>
<dbReference type="HAMAP" id="MF_00473">
    <property type="entry name" value="G6P_isomerase"/>
    <property type="match status" value="1"/>
</dbReference>
<name>A0A7X2GZR1_9NEIS</name>
<dbReference type="InterPro" id="IPR035482">
    <property type="entry name" value="SIS_PGI_2"/>
</dbReference>
<dbReference type="GO" id="GO:0006094">
    <property type="term" value="P:gluconeogenesis"/>
    <property type="evidence" value="ECO:0007669"/>
    <property type="project" value="UniProtKB-UniRule"/>
</dbReference>
<comment type="similarity">
    <text evidence="2 7 8">Belongs to the GPI family.</text>
</comment>
<evidence type="ECO:0000313" key="10">
    <source>
        <dbReference type="Proteomes" id="UP000486297"/>
    </source>
</evidence>
<feature type="active site" evidence="7">
    <location>
        <position position="384"/>
    </location>
</feature>
<sequence length="547" mass="61924">MKHLHDLPSWSKLWKHFDQTKTDHMRAMFEQAPQRAERYWSQVGGLTLDYSKNRINDETLSLLLDLAREAGVPERIKQMFHGEKINSTEDRAVLHVALRNRTNSPIVVDGEDVMPKVNHVLHRMGEFAHEVRSGNWLGYTNQVITDVVNIGIGGSDLGPLMMCTALKQYGHPRMRMHFVSNVDGSQLRDVLEKVHPETTLFIIASKTFTTQETLTNALTAREWFLAHAGDESVVAKHFVAVSTNKKAVAEFGIDTANMFEFWDWVGGRYSLWSAIGLPIMLFLGEENFIEMLNGAHLMDQHFYNTPLERNMPVILALIGIWYINYYGGGSHVIAPYDQHLHRLPKFIQQLDMESNGKQVTLDGQAVQHETSPIIWGGTGINGQHAFFQSLHQGTHITPIDLIASLEKRSNLRGHHEILLANVFAQAEAFMRGKTPEEARAELQAQGLDEARVEELVPHKTFSGNRPTNLILMDKVNPRNMGSLIALYEHKTFVQGTIWGINSFDQWGVELGKQLAKTILAELTGESELQKHDSSTERLINLYLNTNK</sequence>
<dbReference type="InterPro" id="IPR046348">
    <property type="entry name" value="SIS_dom_sf"/>
</dbReference>
<dbReference type="UniPathway" id="UPA00109">
    <property type="reaction ID" value="UER00181"/>
</dbReference>
<evidence type="ECO:0000313" key="9">
    <source>
        <dbReference type="EMBL" id="MRN38722.1"/>
    </source>
</evidence>
<protein>
    <recommendedName>
        <fullName evidence="7">Glucose-6-phosphate isomerase</fullName>
        <shortName evidence="7">GPI</shortName>
        <ecNumber evidence="7">5.3.1.9</ecNumber>
    </recommendedName>
    <alternativeName>
        <fullName evidence="7">Phosphoglucose isomerase</fullName>
        <shortName evidence="7">PGI</shortName>
    </alternativeName>
    <alternativeName>
        <fullName evidence="7">Phosphohexose isomerase</fullName>
        <shortName evidence="7">PHI</shortName>
    </alternativeName>
</protein>
<comment type="subcellular location">
    <subcellularLocation>
        <location evidence="7">Cytoplasm</location>
    </subcellularLocation>
</comment>
<dbReference type="InterPro" id="IPR023096">
    <property type="entry name" value="G6P_Isomerase_C"/>
</dbReference>
<dbReference type="EC" id="5.3.1.9" evidence="7"/>
<dbReference type="PANTHER" id="PTHR11469:SF1">
    <property type="entry name" value="GLUCOSE-6-PHOSPHATE ISOMERASE"/>
    <property type="match status" value="1"/>
</dbReference>
<dbReference type="Proteomes" id="UP000486297">
    <property type="component" value="Unassembled WGS sequence"/>
</dbReference>
<comment type="catalytic activity">
    <reaction evidence="6 7 8">
        <text>alpha-D-glucose 6-phosphate = beta-D-fructose 6-phosphate</text>
        <dbReference type="Rhea" id="RHEA:11816"/>
        <dbReference type="ChEBI" id="CHEBI:57634"/>
        <dbReference type="ChEBI" id="CHEBI:58225"/>
        <dbReference type="EC" id="5.3.1.9"/>
    </reaction>
</comment>
<dbReference type="PRINTS" id="PR00662">
    <property type="entry name" value="G6PISOMERASE"/>
</dbReference>
<evidence type="ECO:0000256" key="5">
    <source>
        <dbReference type="ARBA" id="ARBA00023235"/>
    </source>
</evidence>
<dbReference type="CDD" id="cd05016">
    <property type="entry name" value="SIS_PGI_2"/>
    <property type="match status" value="1"/>
</dbReference>
<dbReference type="EMBL" id="WJXO01000001">
    <property type="protein sequence ID" value="MRN38722.1"/>
    <property type="molecule type" value="Genomic_DNA"/>
</dbReference>
<dbReference type="RefSeq" id="WP_095502469.1">
    <property type="nucleotide sequence ID" value="NZ_WJXO01000001.1"/>
</dbReference>
<dbReference type="Gene3D" id="3.40.50.10490">
    <property type="entry name" value="Glucose-6-phosphate isomerase like protein, domain 1"/>
    <property type="match status" value="2"/>
</dbReference>
<evidence type="ECO:0000256" key="3">
    <source>
        <dbReference type="ARBA" id="ARBA00022432"/>
    </source>
</evidence>
<evidence type="ECO:0000256" key="7">
    <source>
        <dbReference type="HAMAP-Rule" id="MF_00473"/>
    </source>
</evidence>
<keyword evidence="4 7" id="KW-0324">Glycolysis</keyword>
<dbReference type="GO" id="GO:0004347">
    <property type="term" value="F:glucose-6-phosphate isomerase activity"/>
    <property type="evidence" value="ECO:0007669"/>
    <property type="project" value="UniProtKB-UniRule"/>
</dbReference>
<keyword evidence="3 7" id="KW-0312">Gluconeogenesis</keyword>
<keyword evidence="5 7" id="KW-0413">Isomerase</keyword>
<keyword evidence="10" id="KW-1185">Reference proteome</keyword>
<dbReference type="PROSITE" id="PS00765">
    <property type="entry name" value="P_GLUCOSE_ISOMERASE_1"/>
    <property type="match status" value="1"/>
</dbReference>
<proteinExistence type="inferred from homology"/>
<dbReference type="UniPathway" id="UPA00138"/>
<dbReference type="InterPro" id="IPR035476">
    <property type="entry name" value="SIS_PGI_1"/>
</dbReference>
<reference evidence="9" key="1">
    <citation type="journal article" name="Emerg. Infect. Dis.">
        <title>Two cases of a newly characterized neisseria species.</title>
        <authorList>
            <person name="Mustapha M."/>
            <person name="Lemos A.P.S."/>
            <person name="Harrison L.H."/>
            <person name="Vantyne D."/>
            <person name="Sacchi C.T."/>
        </authorList>
    </citation>
    <scope>NUCLEOTIDE SEQUENCE</scope>
    <source>
        <strain evidence="9">N.95.16</strain>
    </source>
</reference>
<evidence type="ECO:0000256" key="4">
    <source>
        <dbReference type="ARBA" id="ARBA00023152"/>
    </source>
</evidence>
<dbReference type="SUPFAM" id="SSF53697">
    <property type="entry name" value="SIS domain"/>
    <property type="match status" value="1"/>
</dbReference>
<comment type="pathway">
    <text evidence="7">Carbohydrate biosynthesis; gluconeogenesis.</text>
</comment>
<comment type="caution">
    <text evidence="9">The sequence shown here is derived from an EMBL/GenBank/DDBJ whole genome shotgun (WGS) entry which is preliminary data.</text>
</comment>
<dbReference type="PANTHER" id="PTHR11469">
    <property type="entry name" value="GLUCOSE-6-PHOSPHATE ISOMERASE"/>
    <property type="match status" value="1"/>
</dbReference>
<comment type="pathway">
    <text evidence="1 7 8">Carbohydrate degradation; glycolysis; D-glyceraldehyde 3-phosphate and glycerone phosphate from D-glucose: step 2/4.</text>
</comment>
<dbReference type="GO" id="GO:0048029">
    <property type="term" value="F:monosaccharide binding"/>
    <property type="evidence" value="ECO:0007669"/>
    <property type="project" value="TreeGrafter"/>
</dbReference>
<dbReference type="GO" id="GO:0005829">
    <property type="term" value="C:cytosol"/>
    <property type="evidence" value="ECO:0007669"/>
    <property type="project" value="TreeGrafter"/>
</dbReference>
<dbReference type="GO" id="GO:0097367">
    <property type="term" value="F:carbohydrate derivative binding"/>
    <property type="evidence" value="ECO:0007669"/>
    <property type="project" value="InterPro"/>
</dbReference>
<evidence type="ECO:0000256" key="2">
    <source>
        <dbReference type="ARBA" id="ARBA00006604"/>
    </source>
</evidence>
<feature type="active site" description="Proton donor" evidence="7">
    <location>
        <position position="353"/>
    </location>
</feature>
<dbReference type="NCBIfam" id="NF001211">
    <property type="entry name" value="PRK00179.1"/>
    <property type="match status" value="1"/>
</dbReference>
<organism evidence="9 10">
    <name type="scientific">Neisseria brasiliensis</name>
    <dbReference type="NCBI Taxonomy" id="2666100"/>
    <lineage>
        <taxon>Bacteria</taxon>
        <taxon>Pseudomonadati</taxon>
        <taxon>Pseudomonadota</taxon>
        <taxon>Betaproteobacteria</taxon>
        <taxon>Neisseriales</taxon>
        <taxon>Neisseriaceae</taxon>
        <taxon>Neisseria</taxon>
    </lineage>
</organism>
<dbReference type="InterPro" id="IPR018189">
    <property type="entry name" value="Phosphoglucose_isomerase_CS"/>
</dbReference>